<dbReference type="Proteomes" id="UP000028999">
    <property type="component" value="Unassembled WGS sequence"/>
</dbReference>
<dbReference type="AlphaFoldDB" id="A0A078JPI4"/>
<evidence type="ECO:0000313" key="1">
    <source>
        <dbReference type="EMBL" id="CDY67631.1"/>
    </source>
</evidence>
<protein>
    <submittedName>
        <fullName evidence="1">BnaAnng24870D protein</fullName>
    </submittedName>
</protein>
<feature type="non-terminal residue" evidence="1">
    <location>
        <position position="1"/>
    </location>
</feature>
<proteinExistence type="predicted"/>
<organism evidence="1 2">
    <name type="scientific">Brassica napus</name>
    <name type="common">Rape</name>
    <dbReference type="NCBI Taxonomy" id="3708"/>
    <lineage>
        <taxon>Eukaryota</taxon>
        <taxon>Viridiplantae</taxon>
        <taxon>Streptophyta</taxon>
        <taxon>Embryophyta</taxon>
        <taxon>Tracheophyta</taxon>
        <taxon>Spermatophyta</taxon>
        <taxon>Magnoliopsida</taxon>
        <taxon>eudicotyledons</taxon>
        <taxon>Gunneridae</taxon>
        <taxon>Pentapetalae</taxon>
        <taxon>rosids</taxon>
        <taxon>malvids</taxon>
        <taxon>Brassicales</taxon>
        <taxon>Brassicaceae</taxon>
        <taxon>Brassiceae</taxon>
        <taxon>Brassica</taxon>
    </lineage>
</organism>
<dbReference type="PaxDb" id="3708-A0A078JPI4"/>
<dbReference type="EMBL" id="LK036333">
    <property type="protein sequence ID" value="CDY67631.1"/>
    <property type="molecule type" value="Genomic_DNA"/>
</dbReference>
<sequence>TFFDHVVCWCSWLSCFRTSKEEEILDWKRQERSSSSTLSLNIRQQEGRL</sequence>
<gene>
    <name evidence="1" type="primary">BnaAnng24870D</name>
    <name evidence="1" type="ORF">GSBRNA2T00065237001</name>
</gene>
<reference evidence="1 2" key="1">
    <citation type="journal article" date="2014" name="Science">
        <title>Plant genetics. Early allopolyploid evolution in the post-Neolithic Brassica napus oilseed genome.</title>
        <authorList>
            <person name="Chalhoub B."/>
            <person name="Denoeud F."/>
            <person name="Liu S."/>
            <person name="Parkin I.A."/>
            <person name="Tang H."/>
            <person name="Wang X."/>
            <person name="Chiquet J."/>
            <person name="Belcram H."/>
            <person name="Tong C."/>
            <person name="Samans B."/>
            <person name="Correa M."/>
            <person name="Da Silva C."/>
            <person name="Just J."/>
            <person name="Falentin C."/>
            <person name="Koh C.S."/>
            <person name="Le Clainche I."/>
            <person name="Bernard M."/>
            <person name="Bento P."/>
            <person name="Noel B."/>
            <person name="Labadie K."/>
            <person name="Alberti A."/>
            <person name="Charles M."/>
            <person name="Arnaud D."/>
            <person name="Guo H."/>
            <person name="Daviaud C."/>
            <person name="Alamery S."/>
            <person name="Jabbari K."/>
            <person name="Zhao M."/>
            <person name="Edger P.P."/>
            <person name="Chelaifa H."/>
            <person name="Tack D."/>
            <person name="Lassalle G."/>
            <person name="Mestiri I."/>
            <person name="Schnel N."/>
            <person name="Le Paslier M.C."/>
            <person name="Fan G."/>
            <person name="Renault V."/>
            <person name="Bayer P.E."/>
            <person name="Golicz A.A."/>
            <person name="Manoli S."/>
            <person name="Lee T.H."/>
            <person name="Thi V.H."/>
            <person name="Chalabi S."/>
            <person name="Hu Q."/>
            <person name="Fan C."/>
            <person name="Tollenaere R."/>
            <person name="Lu Y."/>
            <person name="Battail C."/>
            <person name="Shen J."/>
            <person name="Sidebottom C.H."/>
            <person name="Wang X."/>
            <person name="Canaguier A."/>
            <person name="Chauveau A."/>
            <person name="Berard A."/>
            <person name="Deniot G."/>
            <person name="Guan M."/>
            <person name="Liu Z."/>
            <person name="Sun F."/>
            <person name="Lim Y.P."/>
            <person name="Lyons E."/>
            <person name="Town C.D."/>
            <person name="Bancroft I."/>
            <person name="Wang X."/>
            <person name="Meng J."/>
            <person name="Ma J."/>
            <person name="Pires J.C."/>
            <person name="King G.J."/>
            <person name="Brunel D."/>
            <person name="Delourme R."/>
            <person name="Renard M."/>
            <person name="Aury J.M."/>
            <person name="Adams K.L."/>
            <person name="Batley J."/>
            <person name="Snowdon R.J."/>
            <person name="Tost J."/>
            <person name="Edwards D."/>
            <person name="Zhou Y."/>
            <person name="Hua W."/>
            <person name="Sharpe A.G."/>
            <person name="Paterson A.H."/>
            <person name="Guan C."/>
            <person name="Wincker P."/>
        </authorList>
    </citation>
    <scope>NUCLEOTIDE SEQUENCE [LARGE SCALE GENOMIC DNA]</scope>
    <source>
        <strain evidence="2">cv. Darmor-bzh</strain>
    </source>
</reference>
<evidence type="ECO:0000313" key="2">
    <source>
        <dbReference type="Proteomes" id="UP000028999"/>
    </source>
</evidence>
<keyword evidence="2" id="KW-1185">Reference proteome</keyword>
<name>A0A078JPI4_BRANA</name>
<accession>A0A078JPI4</accession>
<dbReference type="Gramene" id="CDY67631">
    <property type="protein sequence ID" value="CDY67631"/>
    <property type="gene ID" value="GSBRNA2T00065237001"/>
</dbReference>